<dbReference type="SUPFAM" id="SSF64593">
    <property type="entry name" value="Intermediate filament protein, coiled coil region"/>
    <property type="match status" value="2"/>
</dbReference>
<dbReference type="GO" id="GO:0005198">
    <property type="term" value="F:structural molecule activity"/>
    <property type="evidence" value="ECO:0007669"/>
    <property type="project" value="InterPro"/>
</dbReference>
<feature type="coiled-coil region" evidence="3">
    <location>
        <begin position="51"/>
        <end position="92"/>
    </location>
</feature>
<dbReference type="InterPro" id="IPR039008">
    <property type="entry name" value="IF_rod_dom"/>
</dbReference>
<dbReference type="OrthoDB" id="2441647at2759"/>
<dbReference type="Gene3D" id="1.20.5.1160">
    <property type="entry name" value="Vasodilator-stimulated phosphoprotein"/>
    <property type="match status" value="1"/>
</dbReference>
<dbReference type="PANTHER" id="PTHR23239:SF367">
    <property type="entry name" value="KERATIN 15-RELATED"/>
    <property type="match status" value="1"/>
</dbReference>
<proteinExistence type="predicted"/>
<dbReference type="InParanoid" id="A0A6J2V4K8"/>
<feature type="coiled-coil region" evidence="3">
    <location>
        <begin position="163"/>
        <end position="197"/>
    </location>
</feature>
<keyword evidence="6" id="KW-0416">Keratin</keyword>
<keyword evidence="5" id="KW-1185">Reference proteome</keyword>
<organism evidence="5 6">
    <name type="scientific">Chanos chanos</name>
    <name type="common">Milkfish</name>
    <name type="synonym">Mugil chanos</name>
    <dbReference type="NCBI Taxonomy" id="29144"/>
    <lineage>
        <taxon>Eukaryota</taxon>
        <taxon>Metazoa</taxon>
        <taxon>Chordata</taxon>
        <taxon>Craniata</taxon>
        <taxon>Vertebrata</taxon>
        <taxon>Euteleostomi</taxon>
        <taxon>Actinopterygii</taxon>
        <taxon>Neopterygii</taxon>
        <taxon>Teleostei</taxon>
        <taxon>Ostariophysi</taxon>
        <taxon>Gonorynchiformes</taxon>
        <taxon>Chanidae</taxon>
        <taxon>Chanos</taxon>
    </lineage>
</organism>
<dbReference type="AlphaFoldDB" id="A0A6J2V4K8"/>
<evidence type="ECO:0000313" key="5">
    <source>
        <dbReference type="Proteomes" id="UP000504632"/>
    </source>
</evidence>
<dbReference type="PANTHER" id="PTHR23239">
    <property type="entry name" value="INTERMEDIATE FILAMENT"/>
    <property type="match status" value="1"/>
</dbReference>
<dbReference type="FunCoup" id="A0A6J2V4K8">
    <property type="interactions" value="4"/>
</dbReference>
<dbReference type="GO" id="GO:0005882">
    <property type="term" value="C:intermediate filament"/>
    <property type="evidence" value="ECO:0007669"/>
    <property type="project" value="UniProtKB-KW"/>
</dbReference>
<evidence type="ECO:0000256" key="1">
    <source>
        <dbReference type="ARBA" id="ARBA00022754"/>
    </source>
</evidence>
<dbReference type="Proteomes" id="UP000504632">
    <property type="component" value="Chromosome 4"/>
</dbReference>
<dbReference type="Gene3D" id="1.20.5.500">
    <property type="entry name" value="Single helix bin"/>
    <property type="match status" value="1"/>
</dbReference>
<dbReference type="FunFam" id="1.20.5.170:FF:000002">
    <property type="entry name" value="Type I keratin KA11"/>
    <property type="match status" value="1"/>
</dbReference>
<feature type="coiled-coil region" evidence="3">
    <location>
        <begin position="262"/>
        <end position="356"/>
    </location>
</feature>
<evidence type="ECO:0000256" key="3">
    <source>
        <dbReference type="SAM" id="Coils"/>
    </source>
</evidence>
<dbReference type="PRINTS" id="PR01248">
    <property type="entry name" value="TYPE1KERATIN"/>
</dbReference>
<evidence type="ECO:0000256" key="2">
    <source>
        <dbReference type="ARBA" id="ARBA00023054"/>
    </source>
</evidence>
<reference evidence="6" key="1">
    <citation type="submission" date="2025-08" db="UniProtKB">
        <authorList>
            <consortium name="RefSeq"/>
        </authorList>
    </citation>
    <scope>IDENTIFICATION</scope>
</reference>
<dbReference type="Gene3D" id="1.20.5.170">
    <property type="match status" value="1"/>
</dbReference>
<dbReference type="InterPro" id="IPR002957">
    <property type="entry name" value="Keratin_I"/>
</dbReference>
<accession>A0A6J2V4K8</accession>
<gene>
    <name evidence="6" type="primary">krt98</name>
</gene>
<name>A0A6J2V4K8_CHACN</name>
<dbReference type="SMART" id="SM01391">
    <property type="entry name" value="Filament"/>
    <property type="match status" value="1"/>
</dbReference>
<protein>
    <submittedName>
        <fullName evidence="6">Keratin 98</fullName>
    </submittedName>
</protein>
<evidence type="ECO:0000313" key="6">
    <source>
        <dbReference type="RefSeq" id="XP_030627915.1"/>
    </source>
</evidence>
<dbReference type="CTD" id="100124615"/>
<dbReference type="GeneID" id="115810130"/>
<dbReference type="RefSeq" id="XP_030627915.1">
    <property type="nucleotide sequence ID" value="XM_030772055.1"/>
</dbReference>
<keyword evidence="2 3" id="KW-0175">Coiled coil</keyword>
<sequence>MSFLTRSYANRALSVYGGAGGSGSRISPSVSSTMYSPGGFNLADGLDLHVSANEKATMQNLNDRLASYLERVRTLEKANADLEKKIREWYESRTVVAHDHSPFMDTIEDLRRQIFLACRQNAKTLLDIDNAKLAAEDFKMKSENEKTMRLAVEADIAHLRRTLDDMSMARSDLEMQYEGLKEELIFLKKNHEEEMALQRTQLGGQVNVTVDAAPSADLNQTLKEIREHYESVTAKNKNDLELWYQSKISTVEQEVITQNEDLLEARTELKQLKSTLQSLQIDLQALHSMKLSLEDTLAETQERYAIQLADLQNTVTSLETQLSQIHANIASNKADYDQLLDLKTRLEMEIAEYRRLLDGDDSSSSTVVKKVITVVETIVDGKVVETSKTVDIDVQSDNDD</sequence>
<keyword evidence="1" id="KW-0403">Intermediate filament</keyword>
<dbReference type="PROSITE" id="PS51842">
    <property type="entry name" value="IF_ROD_2"/>
    <property type="match status" value="1"/>
</dbReference>
<evidence type="ECO:0000259" key="4">
    <source>
        <dbReference type="PROSITE" id="PS51842"/>
    </source>
</evidence>
<feature type="domain" description="IF rod" evidence="4">
    <location>
        <begin position="54"/>
        <end position="364"/>
    </location>
</feature>
<dbReference type="Pfam" id="PF00038">
    <property type="entry name" value="Filament"/>
    <property type="match status" value="1"/>
</dbReference>